<dbReference type="SUPFAM" id="SSF75005">
    <property type="entry name" value="Arabinanase/levansucrase/invertase"/>
    <property type="match status" value="1"/>
</dbReference>
<dbReference type="GO" id="GO:0004553">
    <property type="term" value="F:hydrolase activity, hydrolyzing O-glycosyl compounds"/>
    <property type="evidence" value="ECO:0007669"/>
    <property type="project" value="InterPro"/>
</dbReference>
<dbReference type="Gene3D" id="2.115.10.20">
    <property type="entry name" value="Glycosyl hydrolase domain, family 43"/>
    <property type="match status" value="1"/>
</dbReference>
<dbReference type="Proteomes" id="UP000034166">
    <property type="component" value="Unassembled WGS sequence"/>
</dbReference>
<dbReference type="InterPro" id="IPR013320">
    <property type="entry name" value="ConA-like_dom_sf"/>
</dbReference>
<dbReference type="SUPFAM" id="SSF49899">
    <property type="entry name" value="Concanavalin A-like lectins/glucanases"/>
    <property type="match status" value="1"/>
</dbReference>
<dbReference type="PANTHER" id="PTHR42812">
    <property type="entry name" value="BETA-XYLOSIDASE"/>
    <property type="match status" value="1"/>
</dbReference>
<feature type="active site" description="Proton acceptor" evidence="4">
    <location>
        <position position="15"/>
    </location>
</feature>
<keyword evidence="9" id="KW-1185">Reference proteome</keyword>
<organism evidence="8 9">
    <name type="scientific">Mesobacillus campisalis</name>
    <dbReference type="NCBI Taxonomy" id="1408103"/>
    <lineage>
        <taxon>Bacteria</taxon>
        <taxon>Bacillati</taxon>
        <taxon>Bacillota</taxon>
        <taxon>Bacilli</taxon>
        <taxon>Bacillales</taxon>
        <taxon>Bacillaceae</taxon>
        <taxon>Mesobacillus</taxon>
    </lineage>
</organism>
<feature type="active site" description="Proton donor" evidence="4">
    <location>
        <position position="187"/>
    </location>
</feature>
<feature type="domain" description="Beta-xylosidase C-terminal Concanavalin A-like" evidence="7">
    <location>
        <begin position="325"/>
        <end position="531"/>
    </location>
</feature>
<proteinExistence type="inferred from homology"/>
<dbReference type="InterPro" id="IPR006710">
    <property type="entry name" value="Glyco_hydro_43"/>
</dbReference>
<dbReference type="Pfam" id="PF17851">
    <property type="entry name" value="GH43_C2"/>
    <property type="match status" value="1"/>
</dbReference>
<evidence type="ECO:0000313" key="8">
    <source>
        <dbReference type="EMBL" id="KKK39769.1"/>
    </source>
</evidence>
<accession>A0A0M2SYW8</accession>
<reference evidence="8 9" key="1">
    <citation type="submission" date="2015-04" db="EMBL/GenBank/DDBJ databases">
        <title>Taxonomic description and genome sequence of Bacillus campisalis sp. nov., a novel member of the genus Bacillus isolated from solar saltern.</title>
        <authorList>
            <person name="Mathan Kumar R."/>
            <person name="Kaur G."/>
            <person name="Kumar A."/>
            <person name="Singh N.K."/>
            <person name="Kaur N."/>
            <person name="Kumar N."/>
            <person name="Mayilraj S."/>
        </authorList>
    </citation>
    <scope>NUCLEOTIDE SEQUENCE [LARGE SCALE GENOMIC DNA]</scope>
    <source>
        <strain evidence="8 9">SA2-6</strain>
    </source>
</reference>
<dbReference type="CDD" id="cd09000">
    <property type="entry name" value="GH43_SXA-like"/>
    <property type="match status" value="1"/>
</dbReference>
<sequence>MSHIANPILRGFNPDPSIIRVKDDYYIATSTFEWFPGVQIHHSKDLKNWRLLTHPLTRKSQLDMLGNPDSGGVWAPCLSYHAGTYYLVFTDVKSHIGPFKDTHNYLITAQDIMGPWSEPVYLNSSGFDPSLFHDEDGRKWVVNMVWDHRKNKNSFAGILLQEYSPQEQKLTGPIHNIFKGTKLGLTEAPHLYKHNGYYYLMTAEGGTRYNHAVTVARATSLFGPYEVDPIGPILTSAGNPELPLQKAGHASIVHTQADELYLVHLTGRPLNSSLNCNLGRETAIQKGLWTKDGWLRLAGGGTEPQVMVEAPDLPEAPFEKEQGMDHFDEKQLSIHFNSLREPFSEDWMSLTERQGFLRLIGRESFSSAHRQSLIARRQQAFSCSAETVVEFEPETFQQMAGLVYYYNSRNYYYLWISHDEEMGKCLGIMSSDQGKYDEPLDRPISVEGWSRVYLKAELDYEKLQFYYSVDGNEWLKIGPVLDASKISDDHVEQKVGGVLLDQGFTGSFLGICVQDLSGTRKHADFDYFNYQERTGVEQ</sequence>
<dbReference type="AlphaFoldDB" id="A0A0M2SYW8"/>
<dbReference type="PANTHER" id="PTHR42812:SF12">
    <property type="entry name" value="BETA-XYLOSIDASE-RELATED"/>
    <property type="match status" value="1"/>
</dbReference>
<evidence type="ECO:0000256" key="2">
    <source>
        <dbReference type="ARBA" id="ARBA00022801"/>
    </source>
</evidence>
<dbReference type="Gene3D" id="2.60.120.200">
    <property type="match status" value="1"/>
</dbReference>
<evidence type="ECO:0000256" key="6">
    <source>
        <dbReference type="RuleBase" id="RU361187"/>
    </source>
</evidence>
<evidence type="ECO:0000256" key="4">
    <source>
        <dbReference type="PIRSR" id="PIRSR606710-1"/>
    </source>
</evidence>
<dbReference type="PATRIC" id="fig|1408103.3.peg.57"/>
<dbReference type="Pfam" id="PF04616">
    <property type="entry name" value="Glyco_hydro_43"/>
    <property type="match status" value="1"/>
</dbReference>
<evidence type="ECO:0000256" key="3">
    <source>
        <dbReference type="ARBA" id="ARBA00023295"/>
    </source>
</evidence>
<evidence type="ECO:0000259" key="7">
    <source>
        <dbReference type="Pfam" id="PF17851"/>
    </source>
</evidence>
<keyword evidence="3 6" id="KW-0326">Glycosidase</keyword>
<dbReference type="InterPro" id="IPR051795">
    <property type="entry name" value="Glycosyl_Hydrlase_43"/>
</dbReference>
<gene>
    <name evidence="8" type="ORF">WQ57_00255</name>
</gene>
<keyword evidence="2 6" id="KW-0378">Hydrolase</keyword>
<comment type="similarity">
    <text evidence="1 6">Belongs to the glycosyl hydrolase 43 family.</text>
</comment>
<evidence type="ECO:0000256" key="5">
    <source>
        <dbReference type="PIRSR" id="PIRSR606710-2"/>
    </source>
</evidence>
<dbReference type="InterPro" id="IPR023296">
    <property type="entry name" value="Glyco_hydro_beta-prop_sf"/>
</dbReference>
<evidence type="ECO:0000256" key="1">
    <source>
        <dbReference type="ARBA" id="ARBA00009865"/>
    </source>
</evidence>
<evidence type="ECO:0000313" key="9">
    <source>
        <dbReference type="Proteomes" id="UP000034166"/>
    </source>
</evidence>
<dbReference type="EMBL" id="LAYY01000001">
    <property type="protein sequence ID" value="KKK39769.1"/>
    <property type="molecule type" value="Genomic_DNA"/>
</dbReference>
<dbReference type="GO" id="GO:0005975">
    <property type="term" value="P:carbohydrate metabolic process"/>
    <property type="evidence" value="ECO:0007669"/>
    <property type="project" value="InterPro"/>
</dbReference>
<comment type="caution">
    <text evidence="8">The sequence shown here is derived from an EMBL/GenBank/DDBJ whole genome shotgun (WGS) entry which is preliminary data.</text>
</comment>
<dbReference type="InterPro" id="IPR041542">
    <property type="entry name" value="GH43_C2"/>
</dbReference>
<dbReference type="OrthoDB" id="9801455at2"/>
<feature type="site" description="Important for catalytic activity, responsible for pKa modulation of the active site Glu and correct orientation of both the proton donor and substrate" evidence="5">
    <location>
        <position position="128"/>
    </location>
</feature>
<name>A0A0M2SYW8_9BACI</name>
<protein>
    <submittedName>
        <fullName evidence="8">Beta-xylosidase</fullName>
    </submittedName>
</protein>
<dbReference type="RefSeq" id="WP_046521710.1">
    <property type="nucleotide sequence ID" value="NZ_LAYY01000001.1"/>
</dbReference>